<sequence>MGKKIIIVSTKNSIRFMATVFGTVLVLTILTLSINYYNDTKTLKVHPELNLPPANLQLVGNHFLGLRTSQTDGERILSFEFSDLEAADVYMQDSDQYIQISVSKVDNIEEYQETKYLMNNLQLQVTGDTMLFTINKKELNGRYLLAQRENSVQIKLLSKDLQGKRITLDPGHGGIDSGAIGPTGLMEKDVVLAISLRLKELLEEAGVEVAMTRYTEDRTIPDYREDQLYRIQVARDLDAHMFVSIHNNGSTAKNAHGLEVLYHDGTVNRYQSKELAQVVQNHLVQEFQRRDRGVLNRRIVQLTGESFTSVLAEILFITNPEEEKMLRADDFADRAAQSLFLAIKAYFEN</sequence>
<evidence type="ECO:0000259" key="3">
    <source>
        <dbReference type="SMART" id="SM00646"/>
    </source>
</evidence>
<keyword evidence="5" id="KW-1185">Reference proteome</keyword>
<evidence type="ECO:0000256" key="1">
    <source>
        <dbReference type="ARBA" id="ARBA00022801"/>
    </source>
</evidence>
<keyword evidence="2" id="KW-0812">Transmembrane</keyword>
<evidence type="ECO:0000313" key="4">
    <source>
        <dbReference type="EMBL" id="QNO13460.1"/>
    </source>
</evidence>
<name>A0A7G9W448_ALKCA</name>
<dbReference type="KEGG" id="acae:HYG86_01060"/>
<organism evidence="4 5">
    <name type="scientific">Alkalicella caledoniensis</name>
    <dbReference type="NCBI Taxonomy" id="2731377"/>
    <lineage>
        <taxon>Bacteria</taxon>
        <taxon>Bacillati</taxon>
        <taxon>Bacillota</taxon>
        <taxon>Clostridia</taxon>
        <taxon>Eubacteriales</taxon>
        <taxon>Proteinivoracaceae</taxon>
        <taxon>Alkalicella</taxon>
    </lineage>
</organism>
<evidence type="ECO:0000256" key="2">
    <source>
        <dbReference type="SAM" id="Phobius"/>
    </source>
</evidence>
<dbReference type="GO" id="GO:0030288">
    <property type="term" value="C:outer membrane-bounded periplasmic space"/>
    <property type="evidence" value="ECO:0007669"/>
    <property type="project" value="TreeGrafter"/>
</dbReference>
<evidence type="ECO:0000313" key="5">
    <source>
        <dbReference type="Proteomes" id="UP000516160"/>
    </source>
</evidence>
<keyword evidence="1" id="KW-0378">Hydrolase</keyword>
<keyword evidence="2" id="KW-1133">Transmembrane helix</keyword>
<dbReference type="GO" id="GO:0008745">
    <property type="term" value="F:N-acetylmuramoyl-L-alanine amidase activity"/>
    <property type="evidence" value="ECO:0007669"/>
    <property type="project" value="InterPro"/>
</dbReference>
<dbReference type="CDD" id="cd02696">
    <property type="entry name" value="MurNAc-LAA"/>
    <property type="match status" value="1"/>
</dbReference>
<accession>A0A7G9W448</accession>
<dbReference type="Gene3D" id="3.40.630.40">
    <property type="entry name" value="Zn-dependent exopeptidases"/>
    <property type="match status" value="1"/>
</dbReference>
<dbReference type="Proteomes" id="UP000516160">
    <property type="component" value="Chromosome"/>
</dbReference>
<dbReference type="SUPFAM" id="SSF53187">
    <property type="entry name" value="Zn-dependent exopeptidases"/>
    <property type="match status" value="1"/>
</dbReference>
<dbReference type="EMBL" id="CP058559">
    <property type="protein sequence ID" value="QNO13460.1"/>
    <property type="molecule type" value="Genomic_DNA"/>
</dbReference>
<dbReference type="InterPro" id="IPR050695">
    <property type="entry name" value="N-acetylmuramoyl_amidase_3"/>
</dbReference>
<dbReference type="InterPro" id="IPR002508">
    <property type="entry name" value="MurNAc-LAA_cat"/>
</dbReference>
<proteinExistence type="predicted"/>
<keyword evidence="2" id="KW-0472">Membrane</keyword>
<gene>
    <name evidence="4" type="ORF">HYG86_01060</name>
</gene>
<dbReference type="PANTHER" id="PTHR30404">
    <property type="entry name" value="N-ACETYLMURAMOYL-L-ALANINE AMIDASE"/>
    <property type="match status" value="1"/>
</dbReference>
<feature type="domain" description="MurNAc-LAA" evidence="3">
    <location>
        <begin position="231"/>
        <end position="344"/>
    </location>
</feature>
<dbReference type="RefSeq" id="WP_213167128.1">
    <property type="nucleotide sequence ID" value="NZ_CP058559.1"/>
</dbReference>
<feature type="transmembrane region" description="Helical" evidence="2">
    <location>
        <begin position="12"/>
        <end position="37"/>
    </location>
</feature>
<dbReference type="AlphaFoldDB" id="A0A7G9W448"/>
<reference evidence="4 5" key="1">
    <citation type="submission" date="2020-07" db="EMBL/GenBank/DDBJ databases">
        <title>Alkalicella. sp. LB2 genome.</title>
        <authorList>
            <person name="Postec A."/>
            <person name="Quemeneur M."/>
        </authorList>
    </citation>
    <scope>NUCLEOTIDE SEQUENCE [LARGE SCALE GENOMIC DNA]</scope>
    <source>
        <strain evidence="4 5">LB2</strain>
    </source>
</reference>
<dbReference type="PANTHER" id="PTHR30404:SF0">
    <property type="entry name" value="N-ACETYLMURAMOYL-L-ALANINE AMIDASE AMIC"/>
    <property type="match status" value="1"/>
</dbReference>
<protein>
    <submittedName>
        <fullName evidence="4">N-acetylmuramoyl-L-alanine amidase</fullName>
    </submittedName>
</protein>
<dbReference type="SMART" id="SM00646">
    <property type="entry name" value="Ami_3"/>
    <property type="match status" value="1"/>
</dbReference>
<dbReference type="Pfam" id="PF01520">
    <property type="entry name" value="Amidase_3"/>
    <property type="match status" value="1"/>
</dbReference>
<dbReference type="GO" id="GO:0009253">
    <property type="term" value="P:peptidoglycan catabolic process"/>
    <property type="evidence" value="ECO:0007669"/>
    <property type="project" value="InterPro"/>
</dbReference>